<name>A0A3R5Y606_9BACT</name>
<organism evidence="1 2">
    <name type="scientific">Geovibrio thiophilus</name>
    <dbReference type="NCBI Taxonomy" id="139438"/>
    <lineage>
        <taxon>Bacteria</taxon>
        <taxon>Pseudomonadati</taxon>
        <taxon>Deferribacterota</taxon>
        <taxon>Deferribacteres</taxon>
        <taxon>Deferribacterales</taxon>
        <taxon>Geovibrionaceae</taxon>
        <taxon>Geovibrio</taxon>
    </lineage>
</organism>
<dbReference type="RefSeq" id="WP_128465793.1">
    <property type="nucleotide sequence ID" value="NZ_CP035108.1"/>
</dbReference>
<keyword evidence="1" id="KW-0378">Hydrolase</keyword>
<dbReference type="Gene3D" id="3.40.630.40">
    <property type="entry name" value="Zn-dependent exopeptidases"/>
    <property type="match status" value="1"/>
</dbReference>
<dbReference type="AlphaFoldDB" id="A0A3R5Y606"/>
<sequence>MSGGKQILSAMSVIVICEHAVNTVPAEFGYMFRGNEDILRSHRGYDAGAAEAALLLGKLLGITPITGSITRLIIDLNRSPHNRAVFSEFSKNLSTTEKQRLFDEYHTPFRKKVLEAAEKAKRPVLHISVHSFTPVLNGDIRKADIGILYNPARESEKAAAAALARGLKTLPYKVMKNSPYQGKSDGTAAWLRKLIPDADYSGIELELNQKLLTDGRFPEEIIAKTAALLKD</sequence>
<dbReference type="SUPFAM" id="SSF53187">
    <property type="entry name" value="Zn-dependent exopeptidases"/>
    <property type="match status" value="1"/>
</dbReference>
<proteinExistence type="predicted"/>
<accession>A0A3R5Y606</accession>
<dbReference type="EMBL" id="CP035108">
    <property type="protein sequence ID" value="QAR32506.1"/>
    <property type="molecule type" value="Genomic_DNA"/>
</dbReference>
<dbReference type="KEGG" id="gtl:EP073_03530"/>
<evidence type="ECO:0000313" key="1">
    <source>
        <dbReference type="EMBL" id="QAR32506.1"/>
    </source>
</evidence>
<dbReference type="GO" id="GO:0016787">
    <property type="term" value="F:hydrolase activity"/>
    <property type="evidence" value="ECO:0007669"/>
    <property type="project" value="UniProtKB-KW"/>
</dbReference>
<reference evidence="1 2" key="1">
    <citation type="submission" date="2019-01" db="EMBL/GenBank/DDBJ databases">
        <title>Geovibrio thiophilus DSM 11263, complete genome.</title>
        <authorList>
            <person name="Spring S."/>
            <person name="Bunk B."/>
            <person name="Sproer C."/>
        </authorList>
    </citation>
    <scope>NUCLEOTIDE SEQUENCE [LARGE SCALE GENOMIC DNA]</scope>
    <source>
        <strain evidence="1 2">DSM 11263</strain>
    </source>
</reference>
<dbReference type="OrthoDB" id="9815326at2"/>
<gene>
    <name evidence="1" type="ORF">EP073_03530</name>
</gene>
<evidence type="ECO:0000313" key="2">
    <source>
        <dbReference type="Proteomes" id="UP000287502"/>
    </source>
</evidence>
<dbReference type="Pfam" id="PF05013">
    <property type="entry name" value="FGase"/>
    <property type="match status" value="1"/>
</dbReference>
<dbReference type="InterPro" id="IPR007709">
    <property type="entry name" value="N-FG_amidohydro"/>
</dbReference>
<dbReference type="Proteomes" id="UP000287502">
    <property type="component" value="Chromosome"/>
</dbReference>
<keyword evidence="2" id="KW-1185">Reference proteome</keyword>
<protein>
    <submittedName>
        <fullName evidence="1">N-formylglutamate amidohydrolase</fullName>
    </submittedName>
</protein>